<evidence type="ECO:0000259" key="2">
    <source>
        <dbReference type="SMART" id="SM00646"/>
    </source>
</evidence>
<dbReference type="EC" id="3.5.1.28" evidence="3"/>
<keyword evidence="4" id="KW-1185">Reference proteome</keyword>
<dbReference type="InterPro" id="IPR050695">
    <property type="entry name" value="N-acetylmuramoyl_amidase_3"/>
</dbReference>
<keyword evidence="1 3" id="KW-0378">Hydrolase</keyword>
<gene>
    <name evidence="3" type="primary">cwlD</name>
    <name evidence="3" type="ORF">ACFSUB_17590</name>
</gene>
<dbReference type="Gene3D" id="3.40.630.40">
    <property type="entry name" value="Zn-dependent exopeptidases"/>
    <property type="match status" value="1"/>
</dbReference>
<dbReference type="Proteomes" id="UP001597520">
    <property type="component" value="Unassembled WGS sequence"/>
</dbReference>
<name>A0ABW5T5E6_9BACI</name>
<reference evidence="4" key="1">
    <citation type="journal article" date="2019" name="Int. J. Syst. Evol. Microbiol.">
        <title>The Global Catalogue of Microorganisms (GCM) 10K type strain sequencing project: providing services to taxonomists for standard genome sequencing and annotation.</title>
        <authorList>
            <consortium name="The Broad Institute Genomics Platform"/>
            <consortium name="The Broad Institute Genome Sequencing Center for Infectious Disease"/>
            <person name="Wu L."/>
            <person name="Ma J."/>
        </authorList>
    </citation>
    <scope>NUCLEOTIDE SEQUENCE [LARGE SCALE GENOMIC DNA]</scope>
    <source>
        <strain evidence="4">KCTC 33792</strain>
    </source>
</reference>
<organism evidence="3 4">
    <name type="scientific">Salibacterium lacus</name>
    <dbReference type="NCBI Taxonomy" id="1898109"/>
    <lineage>
        <taxon>Bacteria</taxon>
        <taxon>Bacillati</taxon>
        <taxon>Bacillota</taxon>
        <taxon>Bacilli</taxon>
        <taxon>Bacillales</taxon>
        <taxon>Bacillaceae</taxon>
    </lineage>
</organism>
<dbReference type="EMBL" id="JBHUML010000008">
    <property type="protein sequence ID" value="MFD2707260.1"/>
    <property type="molecule type" value="Genomic_DNA"/>
</dbReference>
<dbReference type="InterPro" id="IPR002508">
    <property type="entry name" value="MurNAc-LAA_cat"/>
</dbReference>
<dbReference type="InterPro" id="IPR014234">
    <property type="entry name" value="Spore_CwlD"/>
</dbReference>
<evidence type="ECO:0000256" key="1">
    <source>
        <dbReference type="ARBA" id="ARBA00022801"/>
    </source>
</evidence>
<feature type="domain" description="MurNAc-LAA" evidence="2">
    <location>
        <begin position="116"/>
        <end position="227"/>
    </location>
</feature>
<comment type="caution">
    <text evidence="3">The sequence shown here is derived from an EMBL/GenBank/DDBJ whole genome shotgun (WGS) entry which is preliminary data.</text>
</comment>
<dbReference type="SMART" id="SM00646">
    <property type="entry name" value="Ami_3"/>
    <property type="match status" value="1"/>
</dbReference>
<dbReference type="CDD" id="cd02696">
    <property type="entry name" value="MurNAc-LAA"/>
    <property type="match status" value="1"/>
</dbReference>
<accession>A0ABW5T5E6</accession>
<dbReference type="NCBIfam" id="TIGR02883">
    <property type="entry name" value="spore_cwlD"/>
    <property type="match status" value="1"/>
</dbReference>
<dbReference type="PANTHER" id="PTHR30404:SF0">
    <property type="entry name" value="N-ACETYLMURAMOYL-L-ALANINE AMIDASE AMIC"/>
    <property type="match status" value="1"/>
</dbReference>
<dbReference type="Pfam" id="PF01520">
    <property type="entry name" value="Amidase_3"/>
    <property type="match status" value="1"/>
</dbReference>
<evidence type="ECO:0000313" key="4">
    <source>
        <dbReference type="Proteomes" id="UP001597520"/>
    </source>
</evidence>
<proteinExistence type="predicted"/>
<dbReference type="RefSeq" id="WP_380714594.1">
    <property type="nucleotide sequence ID" value="NZ_JBHUML010000008.1"/>
</dbReference>
<dbReference type="PANTHER" id="PTHR30404">
    <property type="entry name" value="N-ACETYLMURAMOYL-L-ALANINE AMIDASE"/>
    <property type="match status" value="1"/>
</dbReference>
<evidence type="ECO:0000313" key="3">
    <source>
        <dbReference type="EMBL" id="MFD2707260.1"/>
    </source>
</evidence>
<sequence length="238" mass="26533">MKKWLGIAILFIVLAASGWLIQSWMTPQTVTSWNTPLSGKVIILDPGHGGVDGGASTRGEEVLEKDVALSISFMLRDYLQEAGALVLMTREGDYDLAGSDVKGYSRRKTEDLHKRLDIVNESGGDLFLSLHLNAVPSTRWSGAQTFYQPSVPENETLARFIQMEMTEVLERTTRETKGIREIFLLNRADIPGVLVEAGFLSHPEEGRRLGKKEHQNKIAVSIYRGILRYYGGEEPEAL</sequence>
<dbReference type="GO" id="GO:0008745">
    <property type="term" value="F:N-acetylmuramoyl-L-alanine amidase activity"/>
    <property type="evidence" value="ECO:0007669"/>
    <property type="project" value="UniProtKB-EC"/>
</dbReference>
<dbReference type="SUPFAM" id="SSF53187">
    <property type="entry name" value="Zn-dependent exopeptidases"/>
    <property type="match status" value="1"/>
</dbReference>
<protein>
    <submittedName>
        <fullName evidence="3">N-acetylmuramoyl-L-alanine amidase CwlD</fullName>
        <ecNumber evidence="3">3.5.1.28</ecNumber>
    </submittedName>
</protein>